<evidence type="ECO:0000313" key="2">
    <source>
        <dbReference type="Proteomes" id="UP000177751"/>
    </source>
</evidence>
<protein>
    <submittedName>
        <fullName evidence="1">Uncharacterized protein</fullName>
    </submittedName>
</protein>
<dbReference type="Proteomes" id="UP000177751">
    <property type="component" value="Unassembled WGS sequence"/>
</dbReference>
<proteinExistence type="predicted"/>
<sequence length="101" mass="11710">MAKKREYTWYLEPRGDVARSNEVLGKNLGEENAFQGVECADGVRRNLWRCPSAMVFMLWSSRKTLRIVFGIFCQEGKGKIRRATRWYGKTVSKPRKGSTYV</sequence>
<dbReference type="EMBL" id="MHPP01000030">
    <property type="protein sequence ID" value="OGZ83665.1"/>
    <property type="molecule type" value="Genomic_DNA"/>
</dbReference>
<reference evidence="1 2" key="1">
    <citation type="journal article" date="2016" name="Nat. Commun.">
        <title>Thousands of microbial genomes shed light on interconnected biogeochemical processes in an aquifer system.</title>
        <authorList>
            <person name="Anantharaman K."/>
            <person name="Brown C.T."/>
            <person name="Hug L.A."/>
            <person name="Sharon I."/>
            <person name="Castelle C.J."/>
            <person name="Probst A.J."/>
            <person name="Thomas B.C."/>
            <person name="Singh A."/>
            <person name="Wilkins M.J."/>
            <person name="Karaoz U."/>
            <person name="Brodie E.L."/>
            <person name="Williams K.H."/>
            <person name="Hubbard S.S."/>
            <person name="Banfield J.F."/>
        </authorList>
    </citation>
    <scope>NUCLEOTIDE SEQUENCE [LARGE SCALE GENOMIC DNA]</scope>
</reference>
<evidence type="ECO:0000313" key="1">
    <source>
        <dbReference type="EMBL" id="OGZ83665.1"/>
    </source>
</evidence>
<gene>
    <name evidence="1" type="ORF">A2401_00425</name>
</gene>
<organism evidence="1 2">
    <name type="scientific">Candidatus Staskawiczbacteria bacterium RIFOXYC1_FULL_38_18</name>
    <dbReference type="NCBI Taxonomy" id="1802229"/>
    <lineage>
        <taxon>Bacteria</taxon>
        <taxon>Candidatus Staskawicziibacteriota</taxon>
    </lineage>
</organism>
<dbReference type="AlphaFoldDB" id="A0A1G2J996"/>
<accession>A0A1G2J996</accession>
<name>A0A1G2J996_9BACT</name>
<comment type="caution">
    <text evidence="1">The sequence shown here is derived from an EMBL/GenBank/DDBJ whole genome shotgun (WGS) entry which is preliminary data.</text>
</comment>